<dbReference type="PROSITE" id="PS50110">
    <property type="entry name" value="RESPONSE_REGULATORY"/>
    <property type="match status" value="1"/>
</dbReference>
<accession>A0A544TPV1</accession>
<dbReference type="AlphaFoldDB" id="A0A544TPV1"/>
<gene>
    <name evidence="3" type="ORF">FG384_12550</name>
</gene>
<evidence type="ECO:0000256" key="1">
    <source>
        <dbReference type="PROSITE-ProRule" id="PRU00169"/>
    </source>
</evidence>
<dbReference type="PANTHER" id="PTHR43228:SF1">
    <property type="entry name" value="TWO-COMPONENT RESPONSE REGULATOR ARR22"/>
    <property type="match status" value="1"/>
</dbReference>
<name>A0A544TPV1_9BACI</name>
<sequence>MPTVLVVDDAVFMRTTIKRMLENHQFEVIGEAANGLEAVEMYRTLLPDVVTMDITMPGMTGIEAVKAIISEFPNAKIVMVTALGQQKLIVEAIEQGAKDFITKPFNPEQIVNILQNVTNWNENE</sequence>
<comment type="caution">
    <text evidence="3">The sequence shown here is derived from an EMBL/GenBank/DDBJ whole genome shotgun (WGS) entry which is preliminary data.</text>
</comment>
<dbReference type="EMBL" id="VDGI01000013">
    <property type="protein sequence ID" value="TQR19470.1"/>
    <property type="molecule type" value="Genomic_DNA"/>
</dbReference>
<dbReference type="OrthoDB" id="9790669at2"/>
<dbReference type="InterPro" id="IPR011006">
    <property type="entry name" value="CheY-like_superfamily"/>
</dbReference>
<dbReference type="GO" id="GO:0000160">
    <property type="term" value="P:phosphorelay signal transduction system"/>
    <property type="evidence" value="ECO:0007669"/>
    <property type="project" value="InterPro"/>
</dbReference>
<protein>
    <submittedName>
        <fullName evidence="3">Response regulator</fullName>
    </submittedName>
</protein>
<feature type="domain" description="Response regulatory" evidence="2">
    <location>
        <begin position="3"/>
        <end position="118"/>
    </location>
</feature>
<dbReference type="RefSeq" id="WP_142642948.1">
    <property type="nucleotide sequence ID" value="NZ_VDGI01000013.1"/>
</dbReference>
<keyword evidence="4" id="KW-1185">Reference proteome</keyword>
<dbReference type="InterPro" id="IPR001789">
    <property type="entry name" value="Sig_transdc_resp-reg_receiver"/>
</dbReference>
<feature type="modified residue" description="4-aspartylphosphate" evidence="1">
    <location>
        <position position="53"/>
    </location>
</feature>
<evidence type="ECO:0000313" key="4">
    <source>
        <dbReference type="Proteomes" id="UP000316626"/>
    </source>
</evidence>
<keyword evidence="1" id="KW-0597">Phosphoprotein</keyword>
<organism evidence="3 4">
    <name type="scientific">Psychrobacillus vulpis</name>
    <dbReference type="NCBI Taxonomy" id="2325572"/>
    <lineage>
        <taxon>Bacteria</taxon>
        <taxon>Bacillati</taxon>
        <taxon>Bacillota</taxon>
        <taxon>Bacilli</taxon>
        <taxon>Bacillales</taxon>
        <taxon>Bacillaceae</taxon>
        <taxon>Psychrobacillus</taxon>
    </lineage>
</organism>
<evidence type="ECO:0000313" key="3">
    <source>
        <dbReference type="EMBL" id="TQR19470.1"/>
    </source>
</evidence>
<dbReference type="SMART" id="SM00448">
    <property type="entry name" value="REC"/>
    <property type="match status" value="1"/>
</dbReference>
<dbReference type="Pfam" id="PF00072">
    <property type="entry name" value="Response_reg"/>
    <property type="match status" value="1"/>
</dbReference>
<dbReference type="SUPFAM" id="SSF52172">
    <property type="entry name" value="CheY-like"/>
    <property type="match status" value="1"/>
</dbReference>
<evidence type="ECO:0000259" key="2">
    <source>
        <dbReference type="PROSITE" id="PS50110"/>
    </source>
</evidence>
<dbReference type="PANTHER" id="PTHR43228">
    <property type="entry name" value="TWO-COMPONENT RESPONSE REGULATOR"/>
    <property type="match status" value="1"/>
</dbReference>
<dbReference type="Proteomes" id="UP000316626">
    <property type="component" value="Unassembled WGS sequence"/>
</dbReference>
<proteinExistence type="predicted"/>
<reference evidence="3 4" key="1">
    <citation type="submission" date="2019-06" db="EMBL/GenBank/DDBJ databases">
        <title>Psychrobacillus vulpis sp. nov., a new species isolated from feces of a red fox that inhabits in The Tablas de Daimiel Natural Park, Albacete, Spain.</title>
        <authorList>
            <person name="Rodriguez M."/>
            <person name="Reina J.C."/>
            <person name="Bejar V."/>
            <person name="Llamas I."/>
        </authorList>
    </citation>
    <scope>NUCLEOTIDE SEQUENCE [LARGE SCALE GENOMIC DNA]</scope>
    <source>
        <strain evidence="3 4">Z8</strain>
    </source>
</reference>
<dbReference type="Gene3D" id="3.40.50.2300">
    <property type="match status" value="1"/>
</dbReference>
<dbReference type="InterPro" id="IPR052048">
    <property type="entry name" value="ST_Response_Regulator"/>
</dbReference>